<keyword evidence="2" id="KW-0812">Transmembrane</keyword>
<name>A0A8H7T4I5_9HELO</name>
<sequence length="217" mass="23629">MSDSLWTPEIIATILYRVIMVLISLAFIWKQYRQQESQLDEEQLIGILIRRQNLSPAIGTTSARQGGDQADVRQAPRLRDHFRANSNNILASTFGLDGTSLDAVPLRPWNRLPSSIRMVSNPSSEAGHDVTLSTPNGSRSSLDSEPQTSSYSALGNARANSTSTLALTSNCHSRSAPDAAQTLKEARYCPSCTGSSIIKTSAPDQALTDYQKESMEA</sequence>
<feature type="region of interest" description="Disordered" evidence="1">
    <location>
        <begin position="117"/>
        <end position="156"/>
    </location>
</feature>
<dbReference type="Proteomes" id="UP000664132">
    <property type="component" value="Unassembled WGS sequence"/>
</dbReference>
<gene>
    <name evidence="3" type="ORF">IFR04_011811</name>
</gene>
<dbReference type="AlphaFoldDB" id="A0A8H7T4I5"/>
<proteinExistence type="predicted"/>
<dbReference type="EMBL" id="JAFJYH010000238">
    <property type="protein sequence ID" value="KAG4415039.1"/>
    <property type="molecule type" value="Genomic_DNA"/>
</dbReference>
<feature type="compositionally biased region" description="Polar residues" evidence="1">
    <location>
        <begin position="131"/>
        <end position="156"/>
    </location>
</feature>
<reference evidence="3" key="1">
    <citation type="submission" date="2021-02" db="EMBL/GenBank/DDBJ databases">
        <title>Genome sequence Cadophora malorum strain M34.</title>
        <authorList>
            <person name="Stefanovic E."/>
            <person name="Vu D."/>
            <person name="Scully C."/>
            <person name="Dijksterhuis J."/>
            <person name="Roader J."/>
            <person name="Houbraken J."/>
        </authorList>
    </citation>
    <scope>NUCLEOTIDE SEQUENCE</scope>
    <source>
        <strain evidence="3">M34</strain>
    </source>
</reference>
<evidence type="ECO:0000313" key="3">
    <source>
        <dbReference type="EMBL" id="KAG4415039.1"/>
    </source>
</evidence>
<evidence type="ECO:0000313" key="4">
    <source>
        <dbReference type="Proteomes" id="UP000664132"/>
    </source>
</evidence>
<keyword evidence="4" id="KW-1185">Reference proteome</keyword>
<dbReference type="OrthoDB" id="3539207at2759"/>
<feature type="transmembrane region" description="Helical" evidence="2">
    <location>
        <begin position="6"/>
        <end position="29"/>
    </location>
</feature>
<comment type="caution">
    <text evidence="3">The sequence shown here is derived from an EMBL/GenBank/DDBJ whole genome shotgun (WGS) entry which is preliminary data.</text>
</comment>
<keyword evidence="2" id="KW-1133">Transmembrane helix</keyword>
<organism evidence="3 4">
    <name type="scientific">Cadophora malorum</name>
    <dbReference type="NCBI Taxonomy" id="108018"/>
    <lineage>
        <taxon>Eukaryota</taxon>
        <taxon>Fungi</taxon>
        <taxon>Dikarya</taxon>
        <taxon>Ascomycota</taxon>
        <taxon>Pezizomycotina</taxon>
        <taxon>Leotiomycetes</taxon>
        <taxon>Helotiales</taxon>
        <taxon>Ploettnerulaceae</taxon>
        <taxon>Cadophora</taxon>
    </lineage>
</organism>
<evidence type="ECO:0000256" key="2">
    <source>
        <dbReference type="SAM" id="Phobius"/>
    </source>
</evidence>
<keyword evidence="2" id="KW-0472">Membrane</keyword>
<accession>A0A8H7T4I5</accession>
<evidence type="ECO:0000256" key="1">
    <source>
        <dbReference type="SAM" id="MobiDB-lite"/>
    </source>
</evidence>
<protein>
    <submittedName>
        <fullName evidence="3">Uncharacterized protein</fullName>
    </submittedName>
</protein>